<dbReference type="InterPro" id="IPR001810">
    <property type="entry name" value="F-box_dom"/>
</dbReference>
<dbReference type="Pfam" id="PF08268">
    <property type="entry name" value="FBA_3"/>
    <property type="match status" value="1"/>
</dbReference>
<dbReference type="Pfam" id="PF00646">
    <property type="entry name" value="F-box"/>
    <property type="match status" value="1"/>
</dbReference>
<sequence length="381" mass="44169">MEQPKEKKRKVNRKRTTQPKSTSSFPLDLTTEILLRLPARSVLRFRCVSKLWSSITTDSYFIKSFETRFSTLRPSLLVCFKEGDKLFVSSIPQHNHNSNESYSCSQPIYRYHMKFPQGLSTFPPTESVQGLICFQVSGTPIVWNPSKKELLPLPKPPKSGYAIAIFLGYDPVEGKHKVMCMPHSISSDVCWVLTLGSTQDSWRTVKTNHRHRSDYNIVGRCIKGVIYYVADIYNKSVWVIITFDVRFEKFGMIALPTDIFYRDMLINYEGRLAFVERKKRRKSTLWILEDAKIQKWSSSKEFLEPFSYYDKSLKSDFDLKGFTHAGELIYAPSTFHQSFYILFCDPVRESFRRFEFKGITDDESGKGVGKGCVLHTFPNHL</sequence>
<keyword evidence="4" id="KW-1185">Reference proteome</keyword>
<dbReference type="SMART" id="SM00256">
    <property type="entry name" value="FBOX"/>
    <property type="match status" value="1"/>
</dbReference>
<feature type="domain" description="F-box" evidence="2">
    <location>
        <begin position="19"/>
        <end position="65"/>
    </location>
</feature>
<protein>
    <submittedName>
        <fullName evidence="3">F-box domain</fullName>
    </submittedName>
</protein>
<evidence type="ECO:0000256" key="1">
    <source>
        <dbReference type="SAM" id="MobiDB-lite"/>
    </source>
</evidence>
<gene>
    <name evidence="3" type="ORF">ISN45_Aa01g031500</name>
</gene>
<reference evidence="3 4" key="1">
    <citation type="submission" date="2020-12" db="EMBL/GenBank/DDBJ databases">
        <title>Concerted genomic and epigenomic changes stabilize Arabidopsis allopolyploids.</title>
        <authorList>
            <person name="Chen Z."/>
        </authorList>
    </citation>
    <scope>NUCLEOTIDE SEQUENCE [LARGE SCALE GENOMIC DNA]</scope>
    <source>
        <strain evidence="3">Allo738</strain>
        <tissue evidence="3">Leaf</tissue>
    </source>
</reference>
<proteinExistence type="predicted"/>
<evidence type="ECO:0000259" key="2">
    <source>
        <dbReference type="PROSITE" id="PS50181"/>
    </source>
</evidence>
<dbReference type="PANTHER" id="PTHR31111:SF119">
    <property type="entry name" value="F-BOX DOMAIN-CONTAINING PROTEIN"/>
    <property type="match status" value="1"/>
</dbReference>
<feature type="compositionally biased region" description="Basic residues" evidence="1">
    <location>
        <begin position="1"/>
        <end position="17"/>
    </location>
</feature>
<name>A0A8T2C526_9BRAS</name>
<dbReference type="PANTHER" id="PTHR31111">
    <property type="entry name" value="BNAA05G37150D PROTEIN-RELATED"/>
    <property type="match status" value="1"/>
</dbReference>
<evidence type="ECO:0000313" key="3">
    <source>
        <dbReference type="EMBL" id="KAG7594395.1"/>
    </source>
</evidence>
<dbReference type="Proteomes" id="UP000694240">
    <property type="component" value="Chromosome 6"/>
</dbReference>
<accession>A0A8T2C526</accession>
<dbReference type="PROSITE" id="PS50181">
    <property type="entry name" value="FBOX"/>
    <property type="match status" value="1"/>
</dbReference>
<dbReference type="NCBIfam" id="TIGR01640">
    <property type="entry name" value="F_box_assoc_1"/>
    <property type="match status" value="1"/>
</dbReference>
<dbReference type="InterPro" id="IPR017451">
    <property type="entry name" value="F-box-assoc_interact_dom"/>
</dbReference>
<dbReference type="AlphaFoldDB" id="A0A8T2C526"/>
<evidence type="ECO:0000313" key="4">
    <source>
        <dbReference type="Proteomes" id="UP000694240"/>
    </source>
</evidence>
<comment type="caution">
    <text evidence="3">The sequence shown here is derived from an EMBL/GenBank/DDBJ whole genome shotgun (WGS) entry which is preliminary data.</text>
</comment>
<dbReference type="InterPro" id="IPR013187">
    <property type="entry name" value="F-box-assoc_dom_typ3"/>
</dbReference>
<dbReference type="EMBL" id="JAEFBK010000006">
    <property type="protein sequence ID" value="KAG7594395.1"/>
    <property type="molecule type" value="Genomic_DNA"/>
</dbReference>
<feature type="region of interest" description="Disordered" evidence="1">
    <location>
        <begin position="1"/>
        <end position="24"/>
    </location>
</feature>
<dbReference type="CDD" id="cd22157">
    <property type="entry name" value="F-box_AtFBW1-like"/>
    <property type="match status" value="1"/>
</dbReference>
<organism evidence="3 4">
    <name type="scientific">Arabidopsis thaliana x Arabidopsis arenosa</name>
    <dbReference type="NCBI Taxonomy" id="1240361"/>
    <lineage>
        <taxon>Eukaryota</taxon>
        <taxon>Viridiplantae</taxon>
        <taxon>Streptophyta</taxon>
        <taxon>Embryophyta</taxon>
        <taxon>Tracheophyta</taxon>
        <taxon>Spermatophyta</taxon>
        <taxon>Magnoliopsida</taxon>
        <taxon>eudicotyledons</taxon>
        <taxon>Gunneridae</taxon>
        <taxon>Pentapetalae</taxon>
        <taxon>rosids</taxon>
        <taxon>malvids</taxon>
        <taxon>Brassicales</taxon>
        <taxon>Brassicaceae</taxon>
        <taxon>Camelineae</taxon>
        <taxon>Arabidopsis</taxon>
    </lineage>
</organism>